<protein>
    <submittedName>
        <fullName evidence="1">Cupin domain-containing protein</fullName>
    </submittedName>
</protein>
<evidence type="ECO:0000313" key="1">
    <source>
        <dbReference type="EMBL" id="UUX51514.1"/>
    </source>
</evidence>
<dbReference type="Gene3D" id="2.60.120.10">
    <property type="entry name" value="Jelly Rolls"/>
    <property type="match status" value="1"/>
</dbReference>
<accession>A0A9J7AXI5</accession>
<dbReference type="AlphaFoldDB" id="A0A9J7AXI5"/>
<dbReference type="KEGG" id="naci:NUH88_07405"/>
<dbReference type="Proteomes" id="UP001060336">
    <property type="component" value="Chromosome"/>
</dbReference>
<dbReference type="CDD" id="cd06982">
    <property type="entry name" value="cupin_BauB-like"/>
    <property type="match status" value="1"/>
</dbReference>
<reference evidence="1" key="1">
    <citation type="submission" date="2022-08" db="EMBL/GenBank/DDBJ databases">
        <title>Nisaea acidiphila sp. nov., isolated from a marine algal debris and emended description of the genus Nisaea Urios et al. 2008.</title>
        <authorList>
            <person name="Kwon K."/>
        </authorList>
    </citation>
    <scope>NUCLEOTIDE SEQUENCE</scope>
    <source>
        <strain evidence="1">MEBiC11861</strain>
    </source>
</reference>
<organism evidence="1 2">
    <name type="scientific">Nisaea acidiphila</name>
    <dbReference type="NCBI Taxonomy" id="1862145"/>
    <lineage>
        <taxon>Bacteria</taxon>
        <taxon>Pseudomonadati</taxon>
        <taxon>Pseudomonadota</taxon>
        <taxon>Alphaproteobacteria</taxon>
        <taxon>Rhodospirillales</taxon>
        <taxon>Thalassobaculaceae</taxon>
        <taxon>Nisaea</taxon>
    </lineage>
</organism>
<keyword evidence="2" id="KW-1185">Reference proteome</keyword>
<evidence type="ECO:0000313" key="2">
    <source>
        <dbReference type="Proteomes" id="UP001060336"/>
    </source>
</evidence>
<dbReference type="SUPFAM" id="SSF51182">
    <property type="entry name" value="RmlC-like cupins"/>
    <property type="match status" value="1"/>
</dbReference>
<dbReference type="RefSeq" id="WP_257771051.1">
    <property type="nucleotide sequence ID" value="NZ_CP102480.1"/>
</dbReference>
<proteinExistence type="predicted"/>
<dbReference type="EMBL" id="CP102480">
    <property type="protein sequence ID" value="UUX51514.1"/>
    <property type="molecule type" value="Genomic_DNA"/>
</dbReference>
<name>A0A9J7AXI5_9PROT</name>
<dbReference type="InterPro" id="IPR011051">
    <property type="entry name" value="RmlC_Cupin_sf"/>
</dbReference>
<dbReference type="InterPro" id="IPR014710">
    <property type="entry name" value="RmlC-like_jellyroll"/>
</dbReference>
<gene>
    <name evidence="1" type="ORF">NUH88_07405</name>
</gene>
<sequence length="96" mass="10535">MTAKRPAATPTQLLDDEKVRITRWDFAPGAETGHHVHGMDYVVVPMTDLTLLLEEPEGSRTVTTPAGAAYRRDAGVEHNVINGGDAPMSFIEIEYK</sequence>